<comment type="caution">
    <text evidence="4">The sequence shown here is derived from an EMBL/GenBank/DDBJ whole genome shotgun (WGS) entry which is preliminary data.</text>
</comment>
<feature type="compositionally biased region" description="Basic and acidic residues" evidence="2">
    <location>
        <begin position="488"/>
        <end position="500"/>
    </location>
</feature>
<accession>A0AAD8HL24</accession>
<sequence>MASSEVEIVSSSPFGCVLRDHNGRENRYGKKNNGHACIQQNLKVFVHSCFSASPENAADSIMAQSLENNKDKWAMAREAFEKESSRGVSSIVQKWRCFEAESMSLHSNNGHINSSSCSSRSNSGSTITDNLQFLDGQIRNSSISESVAEKSEAPSMAEESYMDSESDRIGPSGDSNSTEKERMRVADIIKKLKCGEGSNEQFVANFSLPKVRTSFDHYAPDIRDHESLPATPRVRGHRAFNESLMQFEHDRHQEVQRLGSIDHHAPDIRGHGAIPASPRVRGNRASNVVLTQLERNRQQEVQRLGELKAVSKFSHRGRLQAMLKVKIILHEKELKDSEQIHLLVSDRKKHSKGSSVMHLRERFDTGLEQNAVCSSPRREVINNAQDMHKFSSSTQLKEVSDTPNVKNPFTNHQRKEVVDHTPNMKNPSTSGQLKEVVDDPSTLSVDNASTPSMDNPFMPNVDNPPTSIKLKEVVDHNSSAVNPTTSTQHKEEIHPPEVSHPESPSKLVVDINLNSTYNNVEDDINHSINVVCPTSKSLKEIIHSWEKTHLRSLLKNQDISSEALEVEAWSTSDRVKIDISRHEVINPQQNALELQNTETSYKEVSPNLDGLWEDTAFDTKSLNSQKSVDSATSPGEWKDRNESEEKVDDEQSIVSLNELVEDNPVSKIDWEEQLDRGNAFETFPDWKSNLSQEPSEGEDDQSDQNIDEPSLDWIYDVCRPLSDWECLRQERYEEMLDPFNDNGDIKKLLERKNVSSFLCSAMRDKIDKLMVSRTQGQPLITDVQVEKVKQDGEVEEEGKYAHKENEQEGDVKCNLEGEKEDGEKYAHEENEQEGGVKCYPEGEDENESPEGRQHSDGDEYSNQTPSITSASADIFGPWSHDQDNNASPRLQQFLSPTMDNQQFSSLRSNHPSIEMELICDLRGHMEQLHKEIFDLRKSLHTCMEMQVKMQQFMMREAESVKRHSTQNKGNGSINRLQRKGTCCLCFDAEVDSLLYRCGHMCTCYKCAHDLQQHSGICPMCQAPILDVVNDISFSSENVGRTLFDILKMR</sequence>
<feature type="compositionally biased region" description="Basic and acidic residues" evidence="2">
    <location>
        <begin position="791"/>
        <end position="829"/>
    </location>
</feature>
<evidence type="ECO:0000313" key="5">
    <source>
        <dbReference type="Proteomes" id="UP001237642"/>
    </source>
</evidence>
<feature type="compositionally biased region" description="Polar residues" evidence="2">
    <location>
        <begin position="860"/>
        <end position="871"/>
    </location>
</feature>
<feature type="region of interest" description="Disordered" evidence="2">
    <location>
        <begin position="622"/>
        <end position="651"/>
    </location>
</feature>
<keyword evidence="1" id="KW-0863">Zinc-finger</keyword>
<feature type="compositionally biased region" description="Acidic residues" evidence="2">
    <location>
        <begin position="695"/>
        <end position="707"/>
    </location>
</feature>
<reference evidence="4" key="2">
    <citation type="submission" date="2023-05" db="EMBL/GenBank/DDBJ databases">
        <authorList>
            <person name="Schelkunov M.I."/>
        </authorList>
    </citation>
    <scope>NUCLEOTIDE SEQUENCE</scope>
    <source>
        <strain evidence="4">Hsosn_3</strain>
        <tissue evidence="4">Leaf</tissue>
    </source>
</reference>
<dbReference type="AlphaFoldDB" id="A0AAD8HL24"/>
<evidence type="ECO:0000256" key="1">
    <source>
        <dbReference type="PROSITE-ProRule" id="PRU00175"/>
    </source>
</evidence>
<reference evidence="4" key="1">
    <citation type="submission" date="2023-02" db="EMBL/GenBank/DDBJ databases">
        <title>Genome of toxic invasive species Heracleum sosnowskyi carries increased number of genes despite the absence of recent whole-genome duplications.</title>
        <authorList>
            <person name="Schelkunov M."/>
            <person name="Shtratnikova V."/>
            <person name="Makarenko M."/>
            <person name="Klepikova A."/>
            <person name="Omelchenko D."/>
            <person name="Novikova G."/>
            <person name="Obukhova E."/>
            <person name="Bogdanov V."/>
            <person name="Penin A."/>
            <person name="Logacheva M."/>
        </authorList>
    </citation>
    <scope>NUCLEOTIDE SEQUENCE</scope>
    <source>
        <strain evidence="4">Hsosn_3</strain>
        <tissue evidence="4">Leaf</tissue>
    </source>
</reference>
<name>A0AAD8HL24_9APIA</name>
<dbReference type="Proteomes" id="UP001237642">
    <property type="component" value="Unassembled WGS sequence"/>
</dbReference>
<gene>
    <name evidence="4" type="ORF">POM88_034112</name>
</gene>
<protein>
    <recommendedName>
        <fullName evidence="3">RING-type domain-containing protein</fullName>
    </recommendedName>
</protein>
<evidence type="ECO:0000259" key="3">
    <source>
        <dbReference type="PROSITE" id="PS50089"/>
    </source>
</evidence>
<organism evidence="4 5">
    <name type="scientific">Heracleum sosnowskyi</name>
    <dbReference type="NCBI Taxonomy" id="360622"/>
    <lineage>
        <taxon>Eukaryota</taxon>
        <taxon>Viridiplantae</taxon>
        <taxon>Streptophyta</taxon>
        <taxon>Embryophyta</taxon>
        <taxon>Tracheophyta</taxon>
        <taxon>Spermatophyta</taxon>
        <taxon>Magnoliopsida</taxon>
        <taxon>eudicotyledons</taxon>
        <taxon>Gunneridae</taxon>
        <taxon>Pentapetalae</taxon>
        <taxon>asterids</taxon>
        <taxon>campanulids</taxon>
        <taxon>Apiales</taxon>
        <taxon>Apiaceae</taxon>
        <taxon>Apioideae</taxon>
        <taxon>apioid superclade</taxon>
        <taxon>Tordylieae</taxon>
        <taxon>Tordyliinae</taxon>
        <taxon>Heracleum</taxon>
    </lineage>
</organism>
<dbReference type="CDD" id="cd16647">
    <property type="entry name" value="mRING-HC-C3HC5_NEU1"/>
    <property type="match status" value="1"/>
</dbReference>
<evidence type="ECO:0000313" key="4">
    <source>
        <dbReference type="EMBL" id="KAK1368020.1"/>
    </source>
</evidence>
<dbReference type="EMBL" id="JAUIZM010000008">
    <property type="protein sequence ID" value="KAK1368020.1"/>
    <property type="molecule type" value="Genomic_DNA"/>
</dbReference>
<keyword evidence="5" id="KW-1185">Reference proteome</keyword>
<feature type="compositionally biased region" description="Polar residues" evidence="2">
    <location>
        <begin position="622"/>
        <end position="633"/>
    </location>
</feature>
<feature type="region of interest" description="Disordered" evidence="2">
    <location>
        <begin position="791"/>
        <end position="888"/>
    </location>
</feature>
<keyword evidence="1" id="KW-0479">Metal-binding</keyword>
<dbReference type="SUPFAM" id="SSF57850">
    <property type="entry name" value="RING/U-box"/>
    <property type="match status" value="1"/>
</dbReference>
<dbReference type="Pfam" id="PF13920">
    <property type="entry name" value="zf-C3HC4_3"/>
    <property type="match status" value="1"/>
</dbReference>
<dbReference type="PANTHER" id="PTHR47820:SF3">
    <property type="entry name" value="OS07G0499800 PROTEIN"/>
    <property type="match status" value="1"/>
</dbReference>
<dbReference type="InterPro" id="IPR013083">
    <property type="entry name" value="Znf_RING/FYVE/PHD"/>
</dbReference>
<dbReference type="GO" id="GO:0008270">
    <property type="term" value="F:zinc ion binding"/>
    <property type="evidence" value="ECO:0007669"/>
    <property type="project" value="UniProtKB-KW"/>
</dbReference>
<dbReference type="Gene3D" id="3.30.40.10">
    <property type="entry name" value="Zinc/RING finger domain, C3HC4 (zinc finger)"/>
    <property type="match status" value="1"/>
</dbReference>
<feature type="region of interest" description="Disordered" evidence="2">
    <location>
        <begin position="681"/>
        <end position="707"/>
    </location>
</feature>
<feature type="domain" description="RING-type" evidence="3">
    <location>
        <begin position="982"/>
        <end position="1021"/>
    </location>
</feature>
<dbReference type="PANTHER" id="PTHR47820">
    <property type="entry name" value="BNAC05G24000D PROTEIN"/>
    <property type="match status" value="1"/>
</dbReference>
<dbReference type="InterPro" id="IPR001841">
    <property type="entry name" value="Znf_RING"/>
</dbReference>
<keyword evidence="1" id="KW-0862">Zinc</keyword>
<evidence type="ECO:0000256" key="2">
    <source>
        <dbReference type="SAM" id="MobiDB-lite"/>
    </source>
</evidence>
<dbReference type="PROSITE" id="PS50089">
    <property type="entry name" value="ZF_RING_2"/>
    <property type="match status" value="1"/>
</dbReference>
<proteinExistence type="predicted"/>
<feature type="region of interest" description="Disordered" evidence="2">
    <location>
        <begin position="143"/>
        <end position="181"/>
    </location>
</feature>
<feature type="region of interest" description="Disordered" evidence="2">
    <location>
        <begin position="479"/>
        <end position="504"/>
    </location>
</feature>